<gene>
    <name evidence="2" type="ORF">PM001_LOCUS17680</name>
</gene>
<dbReference type="AlphaFoldDB" id="A0AAV1UD86"/>
<accession>A0AAV1UD86</accession>
<comment type="caution">
    <text evidence="2">The sequence shown here is derived from an EMBL/GenBank/DDBJ whole genome shotgun (WGS) entry which is preliminary data.</text>
</comment>
<organism evidence="2 3">
    <name type="scientific">Peronospora matthiolae</name>
    <dbReference type="NCBI Taxonomy" id="2874970"/>
    <lineage>
        <taxon>Eukaryota</taxon>
        <taxon>Sar</taxon>
        <taxon>Stramenopiles</taxon>
        <taxon>Oomycota</taxon>
        <taxon>Peronosporomycetes</taxon>
        <taxon>Peronosporales</taxon>
        <taxon>Peronosporaceae</taxon>
        <taxon>Peronospora</taxon>
    </lineage>
</organism>
<sequence length="403" mass="44878">MSFSQPDHTNYNTTTISDTFYATPYHPYASYVQPLALPYSTPQPPVQYAIPVPAAPSLLDYLRPQAWRNMPQQQERSSTTSNPSLDSSAQSSAYSEVAVVAADASVVAVADASVVAVADAVAPIEASSTMDESVAASSGAPPIAIRSTVDTAVETMWEARRKREEAEAEADRKLLDAVCKASLAEYNERERALKTFASETSQQTLEHETSSVALQQAKGEAEQRKRAAMQVVIDSKARAKQMSERARDATSLYEQKTNERLVKQAELETLKLREVQEAEMHEMQQRKQEAMLKRSEAEQKAREARDKAEAMRCRAFQAVSTVRANTRRQIETQLNEEEAQRQREMQRKLEEIGRARELAHQRREAAAKKAEDARRRADELRLRAEQARAGLKSSTAAASSFLA</sequence>
<name>A0AAV1UD86_9STRA</name>
<evidence type="ECO:0000313" key="3">
    <source>
        <dbReference type="Proteomes" id="UP001162060"/>
    </source>
</evidence>
<feature type="coiled-coil region" evidence="1">
    <location>
        <begin position="149"/>
        <end position="176"/>
    </location>
</feature>
<proteinExistence type="predicted"/>
<protein>
    <submittedName>
        <fullName evidence="2">Uncharacterized protein</fullName>
    </submittedName>
</protein>
<feature type="coiled-coil region" evidence="1">
    <location>
        <begin position="239"/>
        <end position="390"/>
    </location>
</feature>
<evidence type="ECO:0000256" key="1">
    <source>
        <dbReference type="SAM" id="Coils"/>
    </source>
</evidence>
<keyword evidence="1" id="KW-0175">Coiled coil</keyword>
<dbReference type="EMBL" id="CAKLBY020000190">
    <property type="protein sequence ID" value="CAK7932530.1"/>
    <property type="molecule type" value="Genomic_DNA"/>
</dbReference>
<dbReference type="Proteomes" id="UP001162060">
    <property type="component" value="Unassembled WGS sequence"/>
</dbReference>
<evidence type="ECO:0000313" key="2">
    <source>
        <dbReference type="EMBL" id="CAK7932530.1"/>
    </source>
</evidence>
<reference evidence="2" key="1">
    <citation type="submission" date="2024-01" db="EMBL/GenBank/DDBJ databases">
        <authorList>
            <person name="Webb A."/>
        </authorList>
    </citation>
    <scope>NUCLEOTIDE SEQUENCE</scope>
    <source>
        <strain evidence="2">Pm1</strain>
    </source>
</reference>